<feature type="region of interest" description="Disordered" evidence="8">
    <location>
        <begin position="73"/>
        <end position="97"/>
    </location>
</feature>
<keyword evidence="11" id="KW-1185">Reference proteome</keyword>
<feature type="compositionally biased region" description="Polar residues" evidence="8">
    <location>
        <begin position="139"/>
        <end position="167"/>
    </location>
</feature>
<feature type="compositionally biased region" description="Basic and acidic residues" evidence="8">
    <location>
        <begin position="436"/>
        <end position="446"/>
    </location>
</feature>
<evidence type="ECO:0000256" key="2">
    <source>
        <dbReference type="ARBA" id="ARBA00022593"/>
    </source>
</evidence>
<feature type="compositionally biased region" description="Acidic residues" evidence="8">
    <location>
        <begin position="77"/>
        <end position="88"/>
    </location>
</feature>
<dbReference type="SMART" id="SM00382">
    <property type="entry name" value="AAA"/>
    <property type="match status" value="2"/>
</dbReference>
<dbReference type="Proteomes" id="UP000054481">
    <property type="component" value="Unassembled WGS sequence"/>
</dbReference>
<dbReference type="InterPro" id="IPR050168">
    <property type="entry name" value="AAA_ATPase_domain"/>
</dbReference>
<feature type="domain" description="AAA+ ATPase" evidence="9">
    <location>
        <begin position="221"/>
        <end position="359"/>
    </location>
</feature>
<evidence type="ECO:0000313" key="10">
    <source>
        <dbReference type="EMBL" id="KJZ72000.1"/>
    </source>
</evidence>
<dbReference type="AlphaFoldDB" id="A0A0F7ZMF0"/>
<dbReference type="PANTHER" id="PTHR23077:SF171">
    <property type="entry name" value="NUCLEAR VALOSIN-CONTAINING PROTEIN-LIKE"/>
    <property type="match status" value="1"/>
</dbReference>
<dbReference type="GO" id="GO:0005634">
    <property type="term" value="C:nucleus"/>
    <property type="evidence" value="ECO:0007669"/>
    <property type="project" value="TreeGrafter"/>
</dbReference>
<dbReference type="SUPFAM" id="SSF52540">
    <property type="entry name" value="P-loop containing nucleoside triphosphate hydrolases"/>
    <property type="match status" value="2"/>
</dbReference>
<dbReference type="Gene3D" id="1.10.8.60">
    <property type="match status" value="2"/>
</dbReference>
<dbReference type="CDD" id="cd19481">
    <property type="entry name" value="RecA-like_protease"/>
    <property type="match status" value="1"/>
</dbReference>
<organism evidence="10 11">
    <name type="scientific">Hirsutella minnesotensis 3608</name>
    <dbReference type="NCBI Taxonomy" id="1043627"/>
    <lineage>
        <taxon>Eukaryota</taxon>
        <taxon>Fungi</taxon>
        <taxon>Dikarya</taxon>
        <taxon>Ascomycota</taxon>
        <taxon>Pezizomycotina</taxon>
        <taxon>Sordariomycetes</taxon>
        <taxon>Hypocreomycetidae</taxon>
        <taxon>Hypocreales</taxon>
        <taxon>Ophiocordycipitaceae</taxon>
        <taxon>Hirsutella</taxon>
    </lineage>
</organism>
<keyword evidence="4" id="KW-0067">ATP-binding</keyword>
<protein>
    <recommendedName>
        <fullName evidence="6">Peroxisomal ATPase PEX1</fullName>
    </recommendedName>
    <alternativeName>
        <fullName evidence="5">Peroxin-1</fullName>
    </alternativeName>
</protein>
<evidence type="ECO:0000256" key="6">
    <source>
        <dbReference type="ARBA" id="ARBA00034532"/>
    </source>
</evidence>
<dbReference type="Gene3D" id="3.40.50.300">
    <property type="entry name" value="P-loop containing nucleotide triphosphate hydrolases"/>
    <property type="match status" value="2"/>
</dbReference>
<proteinExistence type="inferred from homology"/>
<dbReference type="EMBL" id="KQ030554">
    <property type="protein sequence ID" value="KJZ72000.1"/>
    <property type="molecule type" value="Genomic_DNA"/>
</dbReference>
<dbReference type="GO" id="GO:0005524">
    <property type="term" value="F:ATP binding"/>
    <property type="evidence" value="ECO:0007669"/>
    <property type="project" value="UniProtKB-KW"/>
</dbReference>
<evidence type="ECO:0000313" key="11">
    <source>
        <dbReference type="Proteomes" id="UP000054481"/>
    </source>
</evidence>
<evidence type="ECO:0000256" key="1">
    <source>
        <dbReference type="ARBA" id="ARBA00006914"/>
    </source>
</evidence>
<evidence type="ECO:0000256" key="5">
    <source>
        <dbReference type="ARBA" id="ARBA00032509"/>
    </source>
</evidence>
<keyword evidence="2" id="KW-0962">Peroxisome biogenesis</keyword>
<evidence type="ECO:0000256" key="3">
    <source>
        <dbReference type="ARBA" id="ARBA00022741"/>
    </source>
</evidence>
<dbReference type="OrthoDB" id="27435at2759"/>
<dbReference type="GO" id="GO:0007031">
    <property type="term" value="P:peroxisome organization"/>
    <property type="evidence" value="ECO:0007669"/>
    <property type="project" value="UniProtKB-KW"/>
</dbReference>
<reference evidence="10 11" key="1">
    <citation type="journal article" date="2014" name="Genome Biol. Evol.">
        <title>Comparative genomics and transcriptomics analyses reveal divergent lifestyle features of nematode endoparasitic fungus Hirsutella minnesotensis.</title>
        <authorList>
            <person name="Lai Y."/>
            <person name="Liu K."/>
            <person name="Zhang X."/>
            <person name="Zhang X."/>
            <person name="Li K."/>
            <person name="Wang N."/>
            <person name="Shu C."/>
            <person name="Wu Y."/>
            <person name="Wang C."/>
            <person name="Bushley K.E."/>
            <person name="Xiang M."/>
            <person name="Liu X."/>
        </authorList>
    </citation>
    <scope>NUCLEOTIDE SEQUENCE [LARGE SCALE GENOMIC DNA]</scope>
    <source>
        <strain evidence="10 11">3608</strain>
    </source>
</reference>
<dbReference type="Pfam" id="PF00004">
    <property type="entry name" value="AAA"/>
    <property type="match status" value="2"/>
</dbReference>
<evidence type="ECO:0000256" key="7">
    <source>
        <dbReference type="ARBA" id="ARBA00048778"/>
    </source>
</evidence>
<gene>
    <name evidence="10" type="ORF">HIM_08561</name>
</gene>
<accession>A0A0F7ZMF0</accession>
<dbReference type="InterPro" id="IPR027417">
    <property type="entry name" value="P-loop_NTPase"/>
</dbReference>
<feature type="domain" description="AAA+ ATPase" evidence="9">
    <location>
        <begin position="512"/>
        <end position="648"/>
    </location>
</feature>
<dbReference type="GO" id="GO:0016887">
    <property type="term" value="F:ATP hydrolysis activity"/>
    <property type="evidence" value="ECO:0007669"/>
    <property type="project" value="InterPro"/>
</dbReference>
<evidence type="ECO:0000256" key="4">
    <source>
        <dbReference type="ARBA" id="ARBA00022840"/>
    </source>
</evidence>
<dbReference type="InterPro" id="IPR003593">
    <property type="entry name" value="AAA+_ATPase"/>
</dbReference>
<dbReference type="GO" id="GO:1990275">
    <property type="term" value="F:preribosome binding"/>
    <property type="evidence" value="ECO:0007669"/>
    <property type="project" value="TreeGrafter"/>
</dbReference>
<sequence>MVPATGPTLSVLRFRNNLDRDVYHIIKKLETDDRPFKTIAAAYDAIKRSNSSLSRQKKRPLEDAIDRALRILKQEQQDSDTSEAAIDEPEPHNPEDGRFLLNRQMAKLWNIDPAKPREDGAPGAKKRRLQHDADDNESRANGITNGTEAAANGSTREAQAASSNLDKQQTKKNSRSGRFSVEQPGQLIPLGGLDQEFRRISALCGEVLFDSELFKSNSLPLTSGILVSGPPSVGKKSLVRNLASTLGVPLISLTGCFYEPEKMEKSLSDAFDTAISLAPSIVFIERLEKCMPRPDSSNHHEHHARALLYFENQMARIRKASGLSSHVLALATTSKLTDVNPEALRSDLFEETIQIRIPDCSARLDTLGVLTRQVPLANDVRLQEIATMTHGYVGSDLRTILKLAGRIAVERSRDAEGQVDAKGVEMISSDGLEPSPDTKAERSQKPIEIRSEDLKSVIKNYTPSLRTEGFTVIPSITWDQVGAMEATRKQLRTSIIGPIKHPDLYQRFGLTKPAGVLLWGPPGCGKTLVAQAVANEAQASFILINGPELLNKYVGESERAVRELFQRAKSSTPCILFFDEIDSIAPPRNSSSTDSGVRVVNALLTELDGAQDRTGIYVIGATNRPDMIDEAMLRPGRLSIQLLVDIPTPQERVDILRTIYRTRHENPRPEHLDHLTTVALDTRCTGFSGADLSGLHDKAAEHALERWLESGDEDHITESDWEYGLAGTQASVRDVDSYRIDSA</sequence>
<dbReference type="InterPro" id="IPR041569">
    <property type="entry name" value="AAA_lid_3"/>
</dbReference>
<name>A0A0F7ZMF0_9HYPO</name>
<dbReference type="InterPro" id="IPR003959">
    <property type="entry name" value="ATPase_AAA_core"/>
</dbReference>
<dbReference type="GO" id="GO:0042254">
    <property type="term" value="P:ribosome biogenesis"/>
    <property type="evidence" value="ECO:0007669"/>
    <property type="project" value="TreeGrafter"/>
</dbReference>
<feature type="region of interest" description="Disordered" evidence="8">
    <location>
        <begin position="426"/>
        <end position="446"/>
    </location>
</feature>
<dbReference type="Pfam" id="PF17862">
    <property type="entry name" value="AAA_lid_3"/>
    <property type="match status" value="2"/>
</dbReference>
<dbReference type="GO" id="GO:0003723">
    <property type="term" value="F:RNA binding"/>
    <property type="evidence" value="ECO:0007669"/>
    <property type="project" value="TreeGrafter"/>
</dbReference>
<evidence type="ECO:0000256" key="8">
    <source>
        <dbReference type="SAM" id="MobiDB-lite"/>
    </source>
</evidence>
<feature type="region of interest" description="Disordered" evidence="8">
    <location>
        <begin position="111"/>
        <end position="185"/>
    </location>
</feature>
<evidence type="ECO:0000259" key="9">
    <source>
        <dbReference type="SMART" id="SM00382"/>
    </source>
</evidence>
<dbReference type="PANTHER" id="PTHR23077">
    <property type="entry name" value="AAA-FAMILY ATPASE"/>
    <property type="match status" value="1"/>
</dbReference>
<keyword evidence="3" id="KW-0547">Nucleotide-binding</keyword>
<comment type="catalytic activity">
    <reaction evidence="7">
        <text>ATP + H2O = ADP + phosphate + H(+)</text>
        <dbReference type="Rhea" id="RHEA:13065"/>
        <dbReference type="ChEBI" id="CHEBI:15377"/>
        <dbReference type="ChEBI" id="CHEBI:15378"/>
        <dbReference type="ChEBI" id="CHEBI:30616"/>
        <dbReference type="ChEBI" id="CHEBI:43474"/>
        <dbReference type="ChEBI" id="CHEBI:456216"/>
    </reaction>
    <physiologicalReaction direction="left-to-right" evidence="7">
        <dbReference type="Rhea" id="RHEA:13066"/>
    </physiologicalReaction>
</comment>
<comment type="similarity">
    <text evidence="1">Belongs to the AAA ATPase family.</text>
</comment>
<dbReference type="FunFam" id="3.40.50.300:FF:000149">
    <property type="entry name" value="Nuclear valosin-containing protein-like"/>
    <property type="match status" value="1"/>
</dbReference>